<organism evidence="9 10">
    <name type="scientific">Candidatus Adlerbacteria bacterium RIFCSPLOWO2_01_FULL_51_16</name>
    <dbReference type="NCBI Taxonomy" id="1797243"/>
    <lineage>
        <taxon>Bacteria</taxon>
        <taxon>Candidatus Adleribacteriota</taxon>
    </lineage>
</organism>
<dbReference type="EC" id="4.2.1.47" evidence="4 7"/>
<evidence type="ECO:0000313" key="9">
    <source>
        <dbReference type="EMBL" id="OGC80267.1"/>
    </source>
</evidence>
<comment type="cofactor">
    <cofactor evidence="2 7">
        <name>NADP(+)</name>
        <dbReference type="ChEBI" id="CHEBI:58349"/>
    </cofactor>
</comment>
<evidence type="ECO:0000256" key="5">
    <source>
        <dbReference type="ARBA" id="ARBA00023239"/>
    </source>
</evidence>
<comment type="function">
    <text evidence="6 7">Catalyzes the conversion of GDP-D-mannose to GDP-4-dehydro-6-deoxy-D-mannose.</text>
</comment>
<dbReference type="Proteomes" id="UP000176185">
    <property type="component" value="Unassembled WGS sequence"/>
</dbReference>
<comment type="similarity">
    <text evidence="3 7">Belongs to the NAD(P)-dependent epimerase/dehydratase family. GDP-mannose 4,6-dehydratase subfamily.</text>
</comment>
<name>A0A1F4XF07_9BACT</name>
<dbReference type="GO" id="GO:0042351">
    <property type="term" value="P:'de novo' GDP-L-fucose biosynthetic process"/>
    <property type="evidence" value="ECO:0007669"/>
    <property type="project" value="TreeGrafter"/>
</dbReference>
<evidence type="ECO:0000256" key="3">
    <source>
        <dbReference type="ARBA" id="ARBA00009263"/>
    </source>
</evidence>
<dbReference type="STRING" id="1797243.A2943_00115"/>
<keyword evidence="5 7" id="KW-0456">Lyase</keyword>
<dbReference type="InterPro" id="IPR016040">
    <property type="entry name" value="NAD(P)-bd_dom"/>
</dbReference>
<dbReference type="PANTHER" id="PTHR43715:SF1">
    <property type="entry name" value="GDP-MANNOSE 4,6 DEHYDRATASE"/>
    <property type="match status" value="1"/>
</dbReference>
<accession>A0A1F4XF07</accession>
<protein>
    <recommendedName>
        <fullName evidence="4 7">GDP-mannose 4,6-dehydratase</fullName>
        <ecNumber evidence="4 7">4.2.1.47</ecNumber>
    </recommendedName>
    <alternativeName>
        <fullName evidence="7">GDP-D-mannose dehydratase</fullName>
    </alternativeName>
</protein>
<dbReference type="CDD" id="cd05260">
    <property type="entry name" value="GDP_MD_SDR_e"/>
    <property type="match status" value="1"/>
</dbReference>
<dbReference type="PANTHER" id="PTHR43715">
    <property type="entry name" value="GDP-MANNOSE 4,6-DEHYDRATASE"/>
    <property type="match status" value="1"/>
</dbReference>
<dbReference type="NCBIfam" id="TIGR01472">
    <property type="entry name" value="gmd"/>
    <property type="match status" value="1"/>
</dbReference>
<gene>
    <name evidence="7" type="primary">gmd</name>
    <name evidence="9" type="ORF">A2943_00115</name>
</gene>
<dbReference type="GO" id="GO:0070401">
    <property type="term" value="F:NADP+ binding"/>
    <property type="evidence" value="ECO:0007669"/>
    <property type="project" value="UniProtKB-UniRule"/>
</dbReference>
<evidence type="ECO:0000256" key="2">
    <source>
        <dbReference type="ARBA" id="ARBA00001937"/>
    </source>
</evidence>
<dbReference type="SUPFAM" id="SSF51735">
    <property type="entry name" value="NAD(P)-binding Rossmann-fold domains"/>
    <property type="match status" value="1"/>
</dbReference>
<dbReference type="Pfam" id="PF16363">
    <property type="entry name" value="GDP_Man_Dehyd"/>
    <property type="match status" value="1"/>
</dbReference>
<dbReference type="Gene3D" id="3.40.50.720">
    <property type="entry name" value="NAD(P)-binding Rossmann-like Domain"/>
    <property type="match status" value="1"/>
</dbReference>
<evidence type="ECO:0000313" key="10">
    <source>
        <dbReference type="Proteomes" id="UP000176185"/>
    </source>
</evidence>
<dbReference type="Gene3D" id="3.90.25.10">
    <property type="entry name" value="UDP-galactose 4-epimerase, domain 1"/>
    <property type="match status" value="1"/>
</dbReference>
<dbReference type="InterPro" id="IPR036291">
    <property type="entry name" value="NAD(P)-bd_dom_sf"/>
</dbReference>
<evidence type="ECO:0000256" key="6">
    <source>
        <dbReference type="ARBA" id="ARBA00059383"/>
    </source>
</evidence>
<comment type="catalytic activity">
    <reaction evidence="1 7">
        <text>GDP-alpha-D-mannose = GDP-4-dehydro-alpha-D-rhamnose + H2O</text>
        <dbReference type="Rhea" id="RHEA:23820"/>
        <dbReference type="ChEBI" id="CHEBI:15377"/>
        <dbReference type="ChEBI" id="CHEBI:57527"/>
        <dbReference type="ChEBI" id="CHEBI:57964"/>
        <dbReference type="EC" id="4.2.1.47"/>
    </reaction>
</comment>
<evidence type="ECO:0000256" key="4">
    <source>
        <dbReference type="ARBA" id="ARBA00011989"/>
    </source>
</evidence>
<reference evidence="9 10" key="1">
    <citation type="journal article" date="2016" name="Nat. Commun.">
        <title>Thousands of microbial genomes shed light on interconnected biogeochemical processes in an aquifer system.</title>
        <authorList>
            <person name="Anantharaman K."/>
            <person name="Brown C.T."/>
            <person name="Hug L.A."/>
            <person name="Sharon I."/>
            <person name="Castelle C.J."/>
            <person name="Probst A.J."/>
            <person name="Thomas B.C."/>
            <person name="Singh A."/>
            <person name="Wilkins M.J."/>
            <person name="Karaoz U."/>
            <person name="Brodie E.L."/>
            <person name="Williams K.H."/>
            <person name="Hubbard S.S."/>
            <person name="Banfield J.F."/>
        </authorList>
    </citation>
    <scope>NUCLEOTIDE SEQUENCE [LARGE SCALE GENOMIC DNA]</scope>
</reference>
<sequence length="344" mass="39295">MAKKRALITGITGQDGSYLAELLLEKGYEVHGLVRRTSTFNRHNIEHLHKSKYSKKIFLHYGDMTDMHSLISTLRRVKPHEVYNLAAQSHVHVSFDIPFYTAQSDAIGVLTLLEAVRTVSPKAKIYQASTSELYSGDKEEAPQNEKTPFHPRSPYGVAKLYAAEIARIYRESYGMFVVNGILFNHESPRRGENFVTRKVVMGAVGVSLGSRQKITLGNLDAKRDWGYAPEYMEATWRMLQRKKPKDYVIATGKTHSIRELVEEVFKCLGITIVWRGKGRKERGIDAKTGRTLIGIDPYYFRPNEVAYLRGDASKARRELKWKPKTTFKELIRIMVSAELAKRNK</sequence>
<evidence type="ECO:0000259" key="8">
    <source>
        <dbReference type="Pfam" id="PF16363"/>
    </source>
</evidence>
<dbReference type="InterPro" id="IPR006368">
    <property type="entry name" value="GDP_Man_deHydtase"/>
</dbReference>
<dbReference type="EMBL" id="MEWX01000026">
    <property type="protein sequence ID" value="OGC80267.1"/>
    <property type="molecule type" value="Genomic_DNA"/>
</dbReference>
<keyword evidence="7" id="KW-0521">NADP</keyword>
<dbReference type="FunFam" id="3.40.50.720:FF:000924">
    <property type="entry name" value="GDP-mannose 4,6 dehydratase"/>
    <property type="match status" value="1"/>
</dbReference>
<dbReference type="HAMAP" id="MF_00955">
    <property type="entry name" value="GDP_Man_dehydratase"/>
    <property type="match status" value="1"/>
</dbReference>
<proteinExistence type="inferred from homology"/>
<feature type="domain" description="NAD(P)-binding" evidence="8">
    <location>
        <begin position="7"/>
        <end position="334"/>
    </location>
</feature>
<dbReference type="AlphaFoldDB" id="A0A1F4XF07"/>
<evidence type="ECO:0000256" key="1">
    <source>
        <dbReference type="ARBA" id="ARBA00000188"/>
    </source>
</evidence>
<comment type="caution">
    <text evidence="7">Lacks conserved residue(s) required for the propagation of feature annotation.</text>
</comment>
<comment type="caution">
    <text evidence="9">The sequence shown here is derived from an EMBL/GenBank/DDBJ whole genome shotgun (WGS) entry which is preliminary data.</text>
</comment>
<evidence type="ECO:0000256" key="7">
    <source>
        <dbReference type="HAMAP-Rule" id="MF_00955"/>
    </source>
</evidence>
<dbReference type="GO" id="GO:0008446">
    <property type="term" value="F:GDP-mannose 4,6-dehydratase activity"/>
    <property type="evidence" value="ECO:0007669"/>
    <property type="project" value="UniProtKB-UniRule"/>
</dbReference>